<feature type="signal peptide" evidence="2">
    <location>
        <begin position="1"/>
        <end position="27"/>
    </location>
</feature>
<keyword evidence="2" id="KW-0732">Signal</keyword>
<evidence type="ECO:0000256" key="1">
    <source>
        <dbReference type="SAM" id="MobiDB-lite"/>
    </source>
</evidence>
<sequence>MQELRLPVPAFIALLIVAVGSFSRIEGQDFTIQEATIEEIQRAFADQKLTSRRLVDFYLSRIEALNPVLRSVVEVNPEARDEADEADRRRREADENRSPVGALDGIPVLVKDGIATKDKLNTTAGSYALVGSAVARDGGVVEKLRRAGAVILGKSSMSEWYSFRALGHVPNGWCARAGQGVNPYVASGETCGSSSGSAISVAANMVTVSLGTETRGSILCPSDRNSVVGFKPTVGLTSRAGVIPIMSHHDTVGPITRSVSDAVYVLDAIAGFDPRDAEATSQGSKFIPEGGYKQFLNPNGAKGKRIGVVRNPFADKFPSMQVFENHLHTLRQRGAVIVDHLEIVDIDIILSPKRSGLLTVMLADFKMLLNDYLMKELITSPVRSLADVIAFNNKHPEMEKLKEYGQATFIESEKTNGFGEKEKKAVEMMANLSRNGFEKLMRENALDAIVTPGDGCISVLAIGGYPGITVPAGYGEQDGMPFGMCFGGLKGTEPKLIEIAYAFE</sequence>
<evidence type="ECO:0000259" key="3">
    <source>
        <dbReference type="Pfam" id="PF01425"/>
    </source>
</evidence>
<dbReference type="SUPFAM" id="SSF75304">
    <property type="entry name" value="Amidase signature (AS) enzymes"/>
    <property type="match status" value="1"/>
</dbReference>
<dbReference type="KEGG" id="mcha:111015398"/>
<dbReference type="AlphaFoldDB" id="A0A6J1CX64"/>
<dbReference type="RefSeq" id="XP_022146104.1">
    <property type="nucleotide sequence ID" value="XM_022290412.1"/>
</dbReference>
<name>A0A6J1CX64_MOMCH</name>
<organism evidence="4 5">
    <name type="scientific">Momordica charantia</name>
    <name type="common">Bitter gourd</name>
    <name type="synonym">Balsam pear</name>
    <dbReference type="NCBI Taxonomy" id="3673"/>
    <lineage>
        <taxon>Eukaryota</taxon>
        <taxon>Viridiplantae</taxon>
        <taxon>Streptophyta</taxon>
        <taxon>Embryophyta</taxon>
        <taxon>Tracheophyta</taxon>
        <taxon>Spermatophyta</taxon>
        <taxon>Magnoliopsida</taxon>
        <taxon>eudicotyledons</taxon>
        <taxon>Gunneridae</taxon>
        <taxon>Pentapetalae</taxon>
        <taxon>rosids</taxon>
        <taxon>fabids</taxon>
        <taxon>Cucurbitales</taxon>
        <taxon>Cucurbitaceae</taxon>
        <taxon>Momordiceae</taxon>
        <taxon>Momordica</taxon>
    </lineage>
</organism>
<dbReference type="PANTHER" id="PTHR42678">
    <property type="entry name" value="AMIDASE"/>
    <property type="match status" value="1"/>
</dbReference>
<proteinExistence type="predicted"/>
<evidence type="ECO:0000256" key="2">
    <source>
        <dbReference type="SAM" id="SignalP"/>
    </source>
</evidence>
<dbReference type="Gene3D" id="3.90.1300.10">
    <property type="entry name" value="Amidase signature (AS) domain"/>
    <property type="match status" value="1"/>
</dbReference>
<gene>
    <name evidence="5" type="primary">LOC111015398</name>
</gene>
<feature type="region of interest" description="Disordered" evidence="1">
    <location>
        <begin position="79"/>
        <end position="99"/>
    </location>
</feature>
<protein>
    <submittedName>
        <fullName evidence="5">Amidase C869.01</fullName>
    </submittedName>
</protein>
<evidence type="ECO:0000313" key="5">
    <source>
        <dbReference type="RefSeq" id="XP_022146104.1"/>
    </source>
</evidence>
<dbReference type="Proteomes" id="UP000504603">
    <property type="component" value="Unplaced"/>
</dbReference>
<feature type="chain" id="PRO_5026751772" evidence="2">
    <location>
        <begin position="28"/>
        <end position="504"/>
    </location>
</feature>
<dbReference type="InterPro" id="IPR023631">
    <property type="entry name" value="Amidase_dom"/>
</dbReference>
<dbReference type="GeneID" id="111015398"/>
<dbReference type="PANTHER" id="PTHR42678:SF25">
    <property type="entry name" value="AMIDASE C869.01"/>
    <property type="match status" value="1"/>
</dbReference>
<dbReference type="Pfam" id="PF01425">
    <property type="entry name" value="Amidase"/>
    <property type="match status" value="1"/>
</dbReference>
<reference evidence="5" key="1">
    <citation type="submission" date="2025-08" db="UniProtKB">
        <authorList>
            <consortium name="RefSeq"/>
        </authorList>
    </citation>
    <scope>IDENTIFICATION</scope>
    <source>
        <strain evidence="5">OHB3-1</strain>
    </source>
</reference>
<keyword evidence="4" id="KW-1185">Reference proteome</keyword>
<feature type="domain" description="Amidase" evidence="3">
    <location>
        <begin position="54"/>
        <end position="452"/>
    </location>
</feature>
<feature type="compositionally biased region" description="Basic and acidic residues" evidence="1">
    <location>
        <begin position="86"/>
        <end position="97"/>
    </location>
</feature>
<evidence type="ECO:0000313" key="4">
    <source>
        <dbReference type="Proteomes" id="UP000504603"/>
    </source>
</evidence>
<dbReference type="OrthoDB" id="566138at2759"/>
<dbReference type="InterPro" id="IPR036928">
    <property type="entry name" value="AS_sf"/>
</dbReference>
<accession>A0A6J1CX64</accession>